<evidence type="ECO:0000313" key="7">
    <source>
        <dbReference type="EMBL" id="KAB1153707.1"/>
    </source>
</evidence>
<dbReference type="PANTHER" id="PTHR34983:SF2">
    <property type="entry name" value="ENDO-BETA-1,4-GALACTANASE"/>
    <property type="match status" value="1"/>
</dbReference>
<reference evidence="7 8" key="1">
    <citation type="submission" date="2019-09" db="EMBL/GenBank/DDBJ databases">
        <title>Flavobacterium sp. nov., isolated from glacier ice.</title>
        <authorList>
            <person name="Liu Q."/>
        </authorList>
    </citation>
    <scope>NUCLEOTIDE SEQUENCE [LARGE SCALE GENOMIC DNA]</scope>
    <source>
        <strain evidence="7 8">NBRC 112527</strain>
    </source>
</reference>
<dbReference type="RefSeq" id="WP_151108590.1">
    <property type="nucleotide sequence ID" value="NZ_WAEM01000013.1"/>
</dbReference>
<dbReference type="GO" id="GO:0015926">
    <property type="term" value="F:glucosidase activity"/>
    <property type="evidence" value="ECO:0007669"/>
    <property type="project" value="InterPro"/>
</dbReference>
<keyword evidence="2" id="KW-0732">Signal</keyword>
<dbReference type="EC" id="3.2.1.89" evidence="5"/>
<evidence type="ECO:0000256" key="3">
    <source>
        <dbReference type="ARBA" id="ARBA00022801"/>
    </source>
</evidence>
<evidence type="ECO:0000256" key="4">
    <source>
        <dbReference type="ARBA" id="ARBA00023295"/>
    </source>
</evidence>
<dbReference type="NCBIfam" id="TIGR04183">
    <property type="entry name" value="Por_Secre_tail"/>
    <property type="match status" value="1"/>
</dbReference>
<dbReference type="OrthoDB" id="9768786at2"/>
<keyword evidence="4 5" id="KW-0326">Glycosidase</keyword>
<dbReference type="Gene3D" id="3.20.20.80">
    <property type="entry name" value="Glycosidases"/>
    <property type="match status" value="1"/>
</dbReference>
<dbReference type="InterPro" id="IPR011683">
    <property type="entry name" value="Glyco_hydro_53"/>
</dbReference>
<dbReference type="AlphaFoldDB" id="A0A7J5A876"/>
<name>A0A7J5A876_9FLAO</name>
<comment type="catalytic activity">
    <reaction evidence="5">
        <text>The enzyme specifically hydrolyzes (1-&gt;4)-beta-D-galactosidic linkages in type I arabinogalactans.</text>
        <dbReference type="EC" id="3.2.1.89"/>
    </reaction>
</comment>
<organism evidence="7 8">
    <name type="scientific">Flavobacterium luteum</name>
    <dbReference type="NCBI Taxonomy" id="2026654"/>
    <lineage>
        <taxon>Bacteria</taxon>
        <taxon>Pseudomonadati</taxon>
        <taxon>Bacteroidota</taxon>
        <taxon>Flavobacteriia</taxon>
        <taxon>Flavobacteriales</taxon>
        <taxon>Flavobacteriaceae</taxon>
        <taxon>Flavobacterium</taxon>
    </lineage>
</organism>
<dbReference type="InterPro" id="IPR017853">
    <property type="entry name" value="GH"/>
</dbReference>
<dbReference type="InterPro" id="IPR026444">
    <property type="entry name" value="Secre_tail"/>
</dbReference>
<dbReference type="Pfam" id="PF18962">
    <property type="entry name" value="Por_Secre_tail"/>
    <property type="match status" value="1"/>
</dbReference>
<dbReference type="PANTHER" id="PTHR34983">
    <property type="entry name" value="ARABINOGALACTAN ENDO-BETA-1,4-GALACTANASE A"/>
    <property type="match status" value="1"/>
</dbReference>
<comment type="caution">
    <text evidence="7">The sequence shown here is derived from an EMBL/GenBank/DDBJ whole genome shotgun (WGS) entry which is preliminary data.</text>
</comment>
<dbReference type="Proteomes" id="UP000490922">
    <property type="component" value="Unassembled WGS sequence"/>
</dbReference>
<keyword evidence="3 5" id="KW-0378">Hydrolase</keyword>
<comment type="similarity">
    <text evidence="1 5">Belongs to the glycosyl hydrolase 53 family.</text>
</comment>
<sequence>MKKLFSFIVLTLFLHNYIQSQCFSIGADMSYANSVLEKGGIYRDSSGNITNPYAFFAQKGANMVRIRLWHTPENNIDICGNPISTNNLEDVVLAFKRAKIQGMKLNLSIHYGDYFNDHGNQKMPKAWIGLPPSLLLDSIYNYTYAVLKKLDTEGVTPDIVAIGNETTYGFINETAPTNGWIWPNDADKFNIALTAVDNFNRVNNYSIKKAVHFTDNTAGWLAGLFYSKNIKNFDIIGISFYPYFSDFDSLQQLGSLITELKTTYKKEIMIFETGTPWTNSAYADSYGNFMGNNGNFNYPITPQGQKDFLFDLANTVYNAGGTGILYWEPAWISSGMCDLWGQGSSYENVSFFDFQNGNRPLPAFDIFNFCSTLSLKEEKIYDNILIFPNPASNEIKIIGIQQDVAIKITDVLGRIVKNTFSKNNSVDINDIPVGGYTISLFIDDKIVSKKFIKI</sequence>
<dbReference type="GO" id="GO:0045490">
    <property type="term" value="P:pectin catabolic process"/>
    <property type="evidence" value="ECO:0007669"/>
    <property type="project" value="TreeGrafter"/>
</dbReference>
<evidence type="ECO:0000313" key="8">
    <source>
        <dbReference type="Proteomes" id="UP000490922"/>
    </source>
</evidence>
<dbReference type="Pfam" id="PF07745">
    <property type="entry name" value="Glyco_hydro_53"/>
    <property type="match status" value="1"/>
</dbReference>
<dbReference type="SUPFAM" id="SSF51445">
    <property type="entry name" value="(Trans)glycosidases"/>
    <property type="match status" value="1"/>
</dbReference>
<proteinExistence type="inferred from homology"/>
<gene>
    <name evidence="7" type="ORF">F6464_14065</name>
</gene>
<evidence type="ECO:0000256" key="1">
    <source>
        <dbReference type="ARBA" id="ARBA00010687"/>
    </source>
</evidence>
<evidence type="ECO:0000256" key="2">
    <source>
        <dbReference type="ARBA" id="ARBA00022729"/>
    </source>
</evidence>
<feature type="domain" description="Secretion system C-terminal sorting" evidence="6">
    <location>
        <begin position="386"/>
        <end position="452"/>
    </location>
</feature>
<evidence type="ECO:0000259" key="6">
    <source>
        <dbReference type="Pfam" id="PF18962"/>
    </source>
</evidence>
<keyword evidence="8" id="KW-1185">Reference proteome</keyword>
<evidence type="ECO:0000256" key="5">
    <source>
        <dbReference type="RuleBase" id="RU361192"/>
    </source>
</evidence>
<protein>
    <recommendedName>
        <fullName evidence="5">Arabinogalactan endo-beta-1,4-galactanase</fullName>
        <ecNumber evidence="5">3.2.1.89</ecNumber>
    </recommendedName>
</protein>
<accession>A0A7J5A876</accession>
<dbReference type="GO" id="GO:0031218">
    <property type="term" value="F:arabinogalactan endo-1,4-beta-galactosidase activity"/>
    <property type="evidence" value="ECO:0007669"/>
    <property type="project" value="UniProtKB-EC"/>
</dbReference>
<dbReference type="EMBL" id="WAEM01000013">
    <property type="protein sequence ID" value="KAB1153707.1"/>
    <property type="molecule type" value="Genomic_DNA"/>
</dbReference>